<evidence type="ECO:0000313" key="2">
    <source>
        <dbReference type="Proteomes" id="UP000006820"/>
    </source>
</evidence>
<name>Q5YPV7_NOCFA</name>
<dbReference type="KEGG" id="nfa:NFA_49320"/>
<dbReference type="AlphaFoldDB" id="Q5YPV7"/>
<dbReference type="STRING" id="247156.NFA_49320"/>
<dbReference type="EMBL" id="AP006618">
    <property type="protein sequence ID" value="BAD59784.1"/>
    <property type="molecule type" value="Genomic_DNA"/>
</dbReference>
<sequence>MTVLPPGPIFPLTSPRAPEFSPIARDRPGVLHTLCGAAPLPCTTASYSDATETIRGYIS</sequence>
<proteinExistence type="predicted"/>
<accession>Q5YPV7</accession>
<dbReference type="HOGENOM" id="CLU_2955956_0_0_11"/>
<evidence type="ECO:0000313" key="1">
    <source>
        <dbReference type="EMBL" id="BAD59784.1"/>
    </source>
</evidence>
<protein>
    <submittedName>
        <fullName evidence="1">Uncharacterized protein</fullName>
    </submittedName>
</protein>
<organism evidence="1 2">
    <name type="scientific">Nocardia farcinica (strain IFM 10152)</name>
    <dbReference type="NCBI Taxonomy" id="247156"/>
    <lineage>
        <taxon>Bacteria</taxon>
        <taxon>Bacillati</taxon>
        <taxon>Actinomycetota</taxon>
        <taxon>Actinomycetes</taxon>
        <taxon>Mycobacteriales</taxon>
        <taxon>Nocardiaceae</taxon>
        <taxon>Nocardia</taxon>
    </lineage>
</organism>
<dbReference type="Proteomes" id="UP000006820">
    <property type="component" value="Chromosome"/>
</dbReference>
<gene>
    <name evidence="1" type="ordered locus">NFA_49320</name>
</gene>
<keyword evidence="2" id="KW-1185">Reference proteome</keyword>
<reference evidence="1 2" key="1">
    <citation type="journal article" date="2004" name="Proc. Natl. Acad. Sci. U.S.A.">
        <title>The complete genomic sequence of Nocardia farcinica IFM 10152.</title>
        <authorList>
            <person name="Ishikawa J."/>
            <person name="Yamashita A."/>
            <person name="Mikami Y."/>
            <person name="Hoshino Y."/>
            <person name="Kurita H."/>
            <person name="Hotta K."/>
            <person name="Shiba T."/>
            <person name="Hattori M."/>
        </authorList>
    </citation>
    <scope>NUCLEOTIDE SEQUENCE [LARGE SCALE GENOMIC DNA]</scope>
    <source>
        <strain evidence="1 2">IFM 10152</strain>
    </source>
</reference>